<proteinExistence type="predicted"/>
<evidence type="ECO:0000256" key="2">
    <source>
        <dbReference type="ARBA" id="ARBA00022723"/>
    </source>
</evidence>
<dbReference type="InterPro" id="IPR051061">
    <property type="entry name" value="Zinc_finger_trans_reg"/>
</dbReference>
<dbReference type="Pfam" id="PF00096">
    <property type="entry name" value="zf-C2H2"/>
    <property type="match status" value="1"/>
</dbReference>
<feature type="domain" description="C2H2-type" evidence="9">
    <location>
        <begin position="189"/>
        <end position="216"/>
    </location>
</feature>
<dbReference type="GO" id="GO:0008270">
    <property type="term" value="F:zinc ion binding"/>
    <property type="evidence" value="ECO:0007669"/>
    <property type="project" value="UniProtKB-KW"/>
</dbReference>
<dbReference type="EnsemblMetazoa" id="GPAI012725-RA">
    <property type="protein sequence ID" value="GPAI012725-PA"/>
    <property type="gene ID" value="GPAI012725"/>
</dbReference>
<dbReference type="PROSITE" id="PS00028">
    <property type="entry name" value="ZINC_FINGER_C2H2_1"/>
    <property type="match status" value="6"/>
</dbReference>
<feature type="domain" description="C2H2-type" evidence="9">
    <location>
        <begin position="159"/>
        <end position="188"/>
    </location>
</feature>
<dbReference type="Gene3D" id="3.30.160.60">
    <property type="entry name" value="Classic Zinc Finger"/>
    <property type="match status" value="4"/>
</dbReference>
<keyword evidence="3 8" id="KW-0863">Zinc-finger</keyword>
<dbReference type="InterPro" id="IPR036236">
    <property type="entry name" value="Znf_C2H2_sf"/>
</dbReference>
<evidence type="ECO:0000259" key="9">
    <source>
        <dbReference type="PROSITE" id="PS50157"/>
    </source>
</evidence>
<dbReference type="GO" id="GO:0006357">
    <property type="term" value="P:regulation of transcription by RNA polymerase II"/>
    <property type="evidence" value="ECO:0007669"/>
    <property type="project" value="TreeGrafter"/>
</dbReference>
<evidence type="ECO:0000256" key="5">
    <source>
        <dbReference type="ARBA" id="ARBA00023015"/>
    </source>
</evidence>
<keyword evidence="2" id="KW-0479">Metal-binding</keyword>
<name>A0A1A9ZF59_GLOPL</name>
<feature type="domain" description="C2H2-type" evidence="9">
    <location>
        <begin position="274"/>
        <end position="302"/>
    </location>
</feature>
<dbReference type="STRING" id="7398.A0A1A9ZF59"/>
<dbReference type="AlphaFoldDB" id="A0A1A9ZF59"/>
<evidence type="ECO:0000256" key="6">
    <source>
        <dbReference type="ARBA" id="ARBA00023163"/>
    </source>
</evidence>
<keyword evidence="11" id="KW-1185">Reference proteome</keyword>
<evidence type="ECO:0000256" key="4">
    <source>
        <dbReference type="ARBA" id="ARBA00022833"/>
    </source>
</evidence>
<feature type="domain" description="C2H2-type" evidence="9">
    <location>
        <begin position="219"/>
        <end position="241"/>
    </location>
</feature>
<organism evidence="10 11">
    <name type="scientific">Glossina pallidipes</name>
    <name type="common">Tsetse fly</name>
    <dbReference type="NCBI Taxonomy" id="7398"/>
    <lineage>
        <taxon>Eukaryota</taxon>
        <taxon>Metazoa</taxon>
        <taxon>Ecdysozoa</taxon>
        <taxon>Arthropoda</taxon>
        <taxon>Hexapoda</taxon>
        <taxon>Insecta</taxon>
        <taxon>Pterygota</taxon>
        <taxon>Neoptera</taxon>
        <taxon>Endopterygota</taxon>
        <taxon>Diptera</taxon>
        <taxon>Brachycera</taxon>
        <taxon>Muscomorpha</taxon>
        <taxon>Hippoboscoidea</taxon>
        <taxon>Glossinidae</taxon>
        <taxon>Glossina</taxon>
    </lineage>
</organism>
<dbReference type="SMART" id="SM00355">
    <property type="entry name" value="ZnF_C2H2"/>
    <property type="match status" value="10"/>
</dbReference>
<evidence type="ECO:0000313" key="11">
    <source>
        <dbReference type="Proteomes" id="UP000092445"/>
    </source>
</evidence>
<feature type="domain" description="C2H2-type" evidence="9">
    <location>
        <begin position="245"/>
        <end position="273"/>
    </location>
</feature>
<reference evidence="11" key="1">
    <citation type="submission" date="2014-03" db="EMBL/GenBank/DDBJ databases">
        <authorList>
            <person name="Aksoy S."/>
            <person name="Warren W."/>
            <person name="Wilson R.K."/>
        </authorList>
    </citation>
    <scope>NUCLEOTIDE SEQUENCE [LARGE SCALE GENOMIC DNA]</scope>
    <source>
        <strain evidence="11">IAEA</strain>
    </source>
</reference>
<accession>A0A1A9ZF59</accession>
<dbReference type="Proteomes" id="UP000092445">
    <property type="component" value="Unassembled WGS sequence"/>
</dbReference>
<protein>
    <recommendedName>
        <fullName evidence="9">C2H2-type domain-containing protein</fullName>
    </recommendedName>
</protein>
<dbReference type="GO" id="GO:0005634">
    <property type="term" value="C:nucleus"/>
    <property type="evidence" value="ECO:0007669"/>
    <property type="project" value="UniProtKB-SubCell"/>
</dbReference>
<dbReference type="SUPFAM" id="SSF57667">
    <property type="entry name" value="beta-beta-alpha zinc fingers"/>
    <property type="match status" value="3"/>
</dbReference>
<keyword evidence="6" id="KW-0804">Transcription</keyword>
<dbReference type="VEuPathDB" id="VectorBase:GPAI012725"/>
<evidence type="ECO:0000256" key="7">
    <source>
        <dbReference type="ARBA" id="ARBA00023242"/>
    </source>
</evidence>
<reference evidence="10" key="2">
    <citation type="submission" date="2020-05" db="UniProtKB">
        <authorList>
            <consortium name="EnsemblMetazoa"/>
        </authorList>
    </citation>
    <scope>IDENTIFICATION</scope>
    <source>
        <strain evidence="10">IAEA</strain>
    </source>
</reference>
<dbReference type="PANTHER" id="PTHR46179">
    <property type="entry name" value="ZINC FINGER PROTEIN"/>
    <property type="match status" value="1"/>
</dbReference>
<feature type="domain" description="C2H2-type" evidence="9">
    <location>
        <begin position="334"/>
        <end position="362"/>
    </location>
</feature>
<keyword evidence="5" id="KW-0805">Transcription regulation</keyword>
<dbReference type="PANTHER" id="PTHR46179:SF13">
    <property type="entry name" value="C2H2-TYPE DOMAIN-CONTAINING PROTEIN"/>
    <property type="match status" value="1"/>
</dbReference>
<dbReference type="InterPro" id="IPR013087">
    <property type="entry name" value="Znf_C2H2_type"/>
</dbReference>
<evidence type="ECO:0000313" key="10">
    <source>
        <dbReference type="EnsemblMetazoa" id="GPAI012725-PA"/>
    </source>
</evidence>
<keyword evidence="4" id="KW-0862">Zinc</keyword>
<keyword evidence="7" id="KW-0539">Nucleus</keyword>
<evidence type="ECO:0000256" key="3">
    <source>
        <dbReference type="ARBA" id="ARBA00022771"/>
    </source>
</evidence>
<evidence type="ECO:0000256" key="1">
    <source>
        <dbReference type="ARBA" id="ARBA00004123"/>
    </source>
</evidence>
<sequence>MFNEMSSKKRKIEPLLISCNWNDCSTKCISDWELNSHITEHLEALNPDCDAIYKCVWGSCEFSTKCLTQIQRHIYYHGYYNALLVQGKYECDINPTIPKCCGPARLCDKIPELKSNFNCEWTDCERTFVSIVEFQDHIVQHASFEYEIQKSPDDERPKIQCNWIFCNKQMDNKYRLIEHIRTHSNKKQVACFHCGELFRTKTTLFDHLRRQSDNNTNKYQCAQCFKFFAVEKLLRSHMVKHVYCYKCNMCDMTCSSASALATHIRYRHLKDKPFKCVECEYRCVRESDLNQHVQLVHTKEVHRCEEPGCNYTVRTYQSLRRHYLEVHENTPFIYICHCCDKPFKNGKSLSVHLIKKHDYQLPSGHKRFTYRVDENGYYRLETTRIESLEVTEQILTPNLFEMSNETTQDSNCYEIVLKTNKQRNAEQRIVVSNDGTDVQPIGEIVISLPTLDDV</sequence>
<comment type="subcellular location">
    <subcellularLocation>
        <location evidence="1">Nucleus</location>
    </subcellularLocation>
</comment>
<evidence type="ECO:0000256" key="8">
    <source>
        <dbReference type="PROSITE-ProRule" id="PRU00042"/>
    </source>
</evidence>
<dbReference type="PROSITE" id="PS50157">
    <property type="entry name" value="ZINC_FINGER_C2H2_2"/>
    <property type="match status" value="6"/>
</dbReference>